<name>A0A1U7JC22_9HYPH</name>
<dbReference type="EMBL" id="LVVZ01000051">
    <property type="protein sequence ID" value="OKL42267.1"/>
    <property type="molecule type" value="Genomic_DNA"/>
</dbReference>
<evidence type="ECO:0000256" key="1">
    <source>
        <dbReference type="SAM" id="MobiDB-lite"/>
    </source>
</evidence>
<feature type="region of interest" description="Disordered" evidence="1">
    <location>
        <begin position="1"/>
        <end position="40"/>
    </location>
</feature>
<dbReference type="AlphaFoldDB" id="A0A1U7JC22"/>
<sequence>MPCPAARLVPDRCRAPRPKQLQQPVNLPAAQTEHVSGRHNRHPALRHFAQDFYAVQFALAHDHQSHTHTPILVAGQASVPLLLCKCGTF</sequence>
<evidence type="ECO:0000313" key="2">
    <source>
        <dbReference type="EMBL" id="OKL42267.1"/>
    </source>
</evidence>
<accession>A0A1U7JC22</accession>
<gene>
    <name evidence="2" type="ORF">A3843_00835</name>
</gene>
<evidence type="ECO:0000313" key="3">
    <source>
        <dbReference type="Proteomes" id="UP000185783"/>
    </source>
</evidence>
<proteinExistence type="predicted"/>
<dbReference type="Proteomes" id="UP000185783">
    <property type="component" value="Unassembled WGS sequence"/>
</dbReference>
<protein>
    <submittedName>
        <fullName evidence="2">Uncharacterized protein</fullName>
    </submittedName>
</protein>
<comment type="caution">
    <text evidence="2">The sequence shown here is derived from an EMBL/GenBank/DDBJ whole genome shotgun (WGS) entry which is preliminary data.</text>
</comment>
<keyword evidence="3" id="KW-1185">Reference proteome</keyword>
<reference evidence="2 3" key="1">
    <citation type="submission" date="2016-03" db="EMBL/GenBank/DDBJ databases">
        <title>Genome sequence of Nesiotobacter sp. nov., a moderately halophilic alphaproteobacterium isolated from the Yellow Sea, China.</title>
        <authorList>
            <person name="Zhang G."/>
            <person name="Zhang R."/>
        </authorList>
    </citation>
    <scope>NUCLEOTIDE SEQUENCE [LARGE SCALE GENOMIC DNA]</scope>
    <source>
        <strain evidence="2 3">WB1-6</strain>
    </source>
</reference>
<organism evidence="2 3">
    <name type="scientific">Pseudovibrio exalbescens</name>
    <dbReference type="NCBI Taxonomy" id="197461"/>
    <lineage>
        <taxon>Bacteria</taxon>
        <taxon>Pseudomonadati</taxon>
        <taxon>Pseudomonadota</taxon>
        <taxon>Alphaproteobacteria</taxon>
        <taxon>Hyphomicrobiales</taxon>
        <taxon>Stappiaceae</taxon>
        <taxon>Pseudovibrio</taxon>
    </lineage>
</organism>